<accession>A0A9J6GA60</accession>
<proteinExistence type="predicted"/>
<dbReference type="InterPro" id="IPR011604">
    <property type="entry name" value="PDDEXK-like_dom_sf"/>
</dbReference>
<name>A0A9J6GA60_HAELO</name>
<dbReference type="OrthoDB" id="6757988at2759"/>
<dbReference type="EMBL" id="JABSTR010000005">
    <property type="protein sequence ID" value="KAH9372245.1"/>
    <property type="molecule type" value="Genomic_DNA"/>
</dbReference>
<organism evidence="1 2">
    <name type="scientific">Haemaphysalis longicornis</name>
    <name type="common">Bush tick</name>
    <dbReference type="NCBI Taxonomy" id="44386"/>
    <lineage>
        <taxon>Eukaryota</taxon>
        <taxon>Metazoa</taxon>
        <taxon>Ecdysozoa</taxon>
        <taxon>Arthropoda</taxon>
        <taxon>Chelicerata</taxon>
        <taxon>Arachnida</taxon>
        <taxon>Acari</taxon>
        <taxon>Parasitiformes</taxon>
        <taxon>Ixodida</taxon>
        <taxon>Ixodoidea</taxon>
        <taxon>Ixodidae</taxon>
        <taxon>Haemaphysalinae</taxon>
        <taxon>Haemaphysalis</taxon>
    </lineage>
</organism>
<dbReference type="PANTHER" id="PTHR47526:SF3">
    <property type="entry name" value="PHD-TYPE DOMAIN-CONTAINING PROTEIN"/>
    <property type="match status" value="1"/>
</dbReference>
<dbReference type="VEuPathDB" id="VectorBase:HLOH_042809"/>
<dbReference type="GO" id="GO:0006281">
    <property type="term" value="P:DNA repair"/>
    <property type="evidence" value="ECO:0007669"/>
    <property type="project" value="UniProtKB-ARBA"/>
</dbReference>
<comment type="caution">
    <text evidence="1">The sequence shown here is derived from an EMBL/GenBank/DDBJ whole genome shotgun (WGS) entry which is preliminary data.</text>
</comment>
<dbReference type="AlphaFoldDB" id="A0A9J6GA60"/>
<dbReference type="PANTHER" id="PTHR47526">
    <property type="entry name" value="ATP-DEPENDENT DNA HELICASE"/>
    <property type="match status" value="1"/>
</dbReference>
<keyword evidence="2" id="KW-1185">Reference proteome</keyword>
<protein>
    <submittedName>
        <fullName evidence="1">Uncharacterized protein</fullName>
    </submittedName>
</protein>
<dbReference type="InterPro" id="IPR011335">
    <property type="entry name" value="Restrct_endonuc-II-like"/>
</dbReference>
<gene>
    <name evidence="1" type="ORF">HPB48_003452</name>
</gene>
<sequence>MGIPSATQEELGDLYRAFQSTGVTPVVFFVLPEYCESFQEPVKTQLAHLRKLYLEENLEDNFDTLLKKADDFSCHFFHQGRHSEETVEAATRQQSNSPDWFLYRAGRVTASGMKSVCHTSVQSPSLSLVKSICYPEKNSLRVPAVLWGLEQSKMLSRLTKPKKLQSTRTLSATGLDST</sequence>
<dbReference type="SUPFAM" id="SSF52980">
    <property type="entry name" value="Restriction endonuclease-like"/>
    <property type="match status" value="1"/>
</dbReference>
<evidence type="ECO:0000313" key="1">
    <source>
        <dbReference type="EMBL" id="KAH9372245.1"/>
    </source>
</evidence>
<evidence type="ECO:0000313" key="2">
    <source>
        <dbReference type="Proteomes" id="UP000821853"/>
    </source>
</evidence>
<dbReference type="Gene3D" id="3.90.320.10">
    <property type="match status" value="1"/>
</dbReference>
<reference evidence="1 2" key="1">
    <citation type="journal article" date="2020" name="Cell">
        <title>Large-Scale Comparative Analyses of Tick Genomes Elucidate Their Genetic Diversity and Vector Capacities.</title>
        <authorList>
            <consortium name="Tick Genome and Microbiome Consortium (TIGMIC)"/>
            <person name="Jia N."/>
            <person name="Wang J."/>
            <person name="Shi W."/>
            <person name="Du L."/>
            <person name="Sun Y."/>
            <person name="Zhan W."/>
            <person name="Jiang J.F."/>
            <person name="Wang Q."/>
            <person name="Zhang B."/>
            <person name="Ji P."/>
            <person name="Bell-Sakyi L."/>
            <person name="Cui X.M."/>
            <person name="Yuan T.T."/>
            <person name="Jiang B.G."/>
            <person name="Yang W.F."/>
            <person name="Lam T.T."/>
            <person name="Chang Q.C."/>
            <person name="Ding S.J."/>
            <person name="Wang X.J."/>
            <person name="Zhu J.G."/>
            <person name="Ruan X.D."/>
            <person name="Zhao L."/>
            <person name="Wei J.T."/>
            <person name="Ye R.Z."/>
            <person name="Que T.C."/>
            <person name="Du C.H."/>
            <person name="Zhou Y.H."/>
            <person name="Cheng J.X."/>
            <person name="Dai P.F."/>
            <person name="Guo W.B."/>
            <person name="Han X.H."/>
            <person name="Huang E.J."/>
            <person name="Li L.F."/>
            <person name="Wei W."/>
            <person name="Gao Y.C."/>
            <person name="Liu J.Z."/>
            <person name="Shao H.Z."/>
            <person name="Wang X."/>
            <person name="Wang C.C."/>
            <person name="Yang T.C."/>
            <person name="Huo Q.B."/>
            <person name="Li W."/>
            <person name="Chen H.Y."/>
            <person name="Chen S.E."/>
            <person name="Zhou L.G."/>
            <person name="Ni X.B."/>
            <person name="Tian J.H."/>
            <person name="Sheng Y."/>
            <person name="Liu T."/>
            <person name="Pan Y.S."/>
            <person name="Xia L.Y."/>
            <person name="Li J."/>
            <person name="Zhao F."/>
            <person name="Cao W.C."/>
        </authorList>
    </citation>
    <scope>NUCLEOTIDE SEQUENCE [LARGE SCALE GENOMIC DNA]</scope>
    <source>
        <strain evidence="1">HaeL-2018</strain>
    </source>
</reference>
<dbReference type="Proteomes" id="UP000821853">
    <property type="component" value="Chromosome 3"/>
</dbReference>